<keyword evidence="1" id="KW-0175">Coiled coil</keyword>
<dbReference type="Proteomes" id="UP000027644">
    <property type="component" value="Unassembled WGS sequence"/>
</dbReference>
<dbReference type="GO" id="GO:0006260">
    <property type="term" value="P:DNA replication"/>
    <property type="evidence" value="ECO:0007669"/>
    <property type="project" value="TreeGrafter"/>
</dbReference>
<dbReference type="InterPro" id="IPR002611">
    <property type="entry name" value="IstB_ATP-bd"/>
</dbReference>
<reference evidence="3 4" key="1">
    <citation type="journal article" date="2014" name="PLoS Genet.">
        <title>Hidden diversity in honey bee gut symbionts detected by single-cell genomics.</title>
        <authorList>
            <person name="Engel P."/>
            <person name="Stepanauskas R."/>
            <person name="Moran N."/>
        </authorList>
    </citation>
    <scope>NUCLEOTIDE SEQUENCE [LARGE SCALE GENOMIC DNA]</scope>
    <source>
        <strain evidence="3 4">SCGC AB-598-J21</strain>
    </source>
</reference>
<evidence type="ECO:0000313" key="4">
    <source>
        <dbReference type="Proteomes" id="UP000027644"/>
    </source>
</evidence>
<dbReference type="GO" id="GO:0005524">
    <property type="term" value="F:ATP binding"/>
    <property type="evidence" value="ECO:0007669"/>
    <property type="project" value="InterPro"/>
</dbReference>
<dbReference type="Pfam" id="PF01695">
    <property type="entry name" value="IstB_IS21"/>
    <property type="match status" value="1"/>
</dbReference>
<sequence>MVKTNEWTTVSGILANFPQFVETGKNTALCSIHGEYTQTTYQNGRTTNCPACERARKEQRITEENKKLEEAEKERKSRRIDELLGNSGIPKRFQGKTLKNYQLSSPEQIEVFNGVVAFLKEFKEPQGHSGRCMTMLGNTGTGKSHLACAVALCVIKYYGGTARFSSVSEINRLVRESKSYNTKYSETEVIEAFGNYDLLIVDEVGIQSGTDAESRALFDVINARYQNMNPTIFISNLNKDQLKAALGERIYDRIKEGGGVILGFDWDSYRGKQ</sequence>
<dbReference type="PANTHER" id="PTHR30050:SF4">
    <property type="entry name" value="ATP-BINDING PROTEIN RV3427C IN INSERTION SEQUENCE-RELATED"/>
    <property type="match status" value="1"/>
</dbReference>
<feature type="domain" description="IstB-like ATP-binding" evidence="2">
    <location>
        <begin position="70"/>
        <end position="254"/>
    </location>
</feature>
<accession>A0A074V971</accession>
<dbReference type="InterPro" id="IPR027417">
    <property type="entry name" value="P-loop_NTPase"/>
</dbReference>
<feature type="coiled-coil region" evidence="1">
    <location>
        <begin position="52"/>
        <end position="86"/>
    </location>
</feature>
<proteinExistence type="predicted"/>
<dbReference type="EMBL" id="AVQL01000451">
    <property type="protein sequence ID" value="KEQ00392.1"/>
    <property type="molecule type" value="Genomic_DNA"/>
</dbReference>
<gene>
    <name evidence="3" type="ORF">SASC598J21_017930</name>
</gene>
<dbReference type="CDD" id="cd00009">
    <property type="entry name" value="AAA"/>
    <property type="match status" value="1"/>
</dbReference>
<dbReference type="PANTHER" id="PTHR30050">
    <property type="entry name" value="CHROMOSOMAL REPLICATION INITIATOR PROTEIN DNAA"/>
    <property type="match status" value="1"/>
</dbReference>
<dbReference type="Gene3D" id="3.40.50.300">
    <property type="entry name" value="P-loop containing nucleotide triphosphate hydrolases"/>
    <property type="match status" value="1"/>
</dbReference>
<dbReference type="AlphaFoldDB" id="A0A074V971"/>
<evidence type="ECO:0000259" key="2">
    <source>
        <dbReference type="Pfam" id="PF01695"/>
    </source>
</evidence>
<evidence type="ECO:0000256" key="1">
    <source>
        <dbReference type="SAM" id="Coils"/>
    </source>
</evidence>
<organism evidence="3 4">
    <name type="scientific">Snodgrassella alvi SCGC AB-598-J21</name>
    <dbReference type="NCBI Taxonomy" id="1385367"/>
    <lineage>
        <taxon>Bacteria</taxon>
        <taxon>Pseudomonadati</taxon>
        <taxon>Pseudomonadota</taxon>
        <taxon>Betaproteobacteria</taxon>
        <taxon>Neisseriales</taxon>
        <taxon>Neisseriaceae</taxon>
        <taxon>Snodgrassella</taxon>
    </lineage>
</organism>
<name>A0A074V971_9NEIS</name>
<comment type="caution">
    <text evidence="3">The sequence shown here is derived from an EMBL/GenBank/DDBJ whole genome shotgun (WGS) entry which is preliminary data.</text>
</comment>
<dbReference type="SUPFAM" id="SSF52540">
    <property type="entry name" value="P-loop containing nucleoside triphosphate hydrolases"/>
    <property type="match status" value="1"/>
</dbReference>
<protein>
    <submittedName>
        <fullName evidence="3">DNA replication protein</fullName>
    </submittedName>
</protein>
<evidence type="ECO:0000313" key="3">
    <source>
        <dbReference type="EMBL" id="KEQ00392.1"/>
    </source>
</evidence>